<evidence type="ECO:0000313" key="2">
    <source>
        <dbReference type="EMBL" id="GFR64987.1"/>
    </source>
</evidence>
<keyword evidence="1" id="KW-1133">Transmembrane helix</keyword>
<keyword evidence="1" id="KW-0812">Transmembrane</keyword>
<accession>A0AAV4EUZ1</accession>
<keyword evidence="3" id="KW-1185">Reference proteome</keyword>
<sequence length="165" mass="18887">MCSKRFTWVPRQAIPNQSLPSEPTEEQHSSILTRSFTAYSRVIQKPRGSVQGVPNAVTGSSSQQDLGFLPVTIRTGLCRCANLSTKRGRRNHALMIMLVSVIPVIALLIQNSIDVYGHGQELSLHKTVKREILFRWVERREEESRGGRVRFFIIREDWEIGERKE</sequence>
<proteinExistence type="predicted"/>
<protein>
    <submittedName>
        <fullName evidence="2">Uncharacterized protein</fullName>
    </submittedName>
</protein>
<comment type="caution">
    <text evidence="2">The sequence shown here is derived from an EMBL/GenBank/DDBJ whole genome shotgun (WGS) entry which is preliminary data.</text>
</comment>
<reference evidence="2 3" key="1">
    <citation type="journal article" date="2021" name="Elife">
        <title>Chloroplast acquisition without the gene transfer in kleptoplastic sea slugs, Plakobranchus ocellatus.</title>
        <authorList>
            <person name="Maeda T."/>
            <person name="Takahashi S."/>
            <person name="Yoshida T."/>
            <person name="Shimamura S."/>
            <person name="Takaki Y."/>
            <person name="Nagai Y."/>
            <person name="Toyoda A."/>
            <person name="Suzuki Y."/>
            <person name="Arimoto A."/>
            <person name="Ishii H."/>
            <person name="Satoh N."/>
            <person name="Nishiyama T."/>
            <person name="Hasebe M."/>
            <person name="Maruyama T."/>
            <person name="Minagawa J."/>
            <person name="Obokata J."/>
            <person name="Shigenobu S."/>
        </authorList>
    </citation>
    <scope>NUCLEOTIDE SEQUENCE [LARGE SCALE GENOMIC DNA]</scope>
</reference>
<dbReference type="Proteomes" id="UP000762676">
    <property type="component" value="Unassembled WGS sequence"/>
</dbReference>
<gene>
    <name evidence="2" type="ORF">ElyMa_000193500</name>
</gene>
<dbReference type="AlphaFoldDB" id="A0AAV4EUZ1"/>
<organism evidence="2 3">
    <name type="scientific">Elysia marginata</name>
    <dbReference type="NCBI Taxonomy" id="1093978"/>
    <lineage>
        <taxon>Eukaryota</taxon>
        <taxon>Metazoa</taxon>
        <taxon>Spiralia</taxon>
        <taxon>Lophotrochozoa</taxon>
        <taxon>Mollusca</taxon>
        <taxon>Gastropoda</taxon>
        <taxon>Heterobranchia</taxon>
        <taxon>Euthyneura</taxon>
        <taxon>Panpulmonata</taxon>
        <taxon>Sacoglossa</taxon>
        <taxon>Placobranchoidea</taxon>
        <taxon>Plakobranchidae</taxon>
        <taxon>Elysia</taxon>
    </lineage>
</organism>
<dbReference type="EMBL" id="BMAT01000360">
    <property type="protein sequence ID" value="GFR64987.1"/>
    <property type="molecule type" value="Genomic_DNA"/>
</dbReference>
<evidence type="ECO:0000256" key="1">
    <source>
        <dbReference type="SAM" id="Phobius"/>
    </source>
</evidence>
<name>A0AAV4EUZ1_9GAST</name>
<feature type="transmembrane region" description="Helical" evidence="1">
    <location>
        <begin position="93"/>
        <end position="113"/>
    </location>
</feature>
<keyword evidence="1" id="KW-0472">Membrane</keyword>
<evidence type="ECO:0000313" key="3">
    <source>
        <dbReference type="Proteomes" id="UP000762676"/>
    </source>
</evidence>